<evidence type="ECO:0000313" key="11">
    <source>
        <dbReference type="Proteomes" id="UP000028524"/>
    </source>
</evidence>
<evidence type="ECO:0000313" key="10">
    <source>
        <dbReference type="EMBL" id="KFA60040.1"/>
    </source>
</evidence>
<dbReference type="HOGENOM" id="CLU_049366_0_0_1"/>
<dbReference type="STRING" id="1283841.A0A084Q7V5"/>
<dbReference type="GO" id="GO:0003676">
    <property type="term" value="F:nucleic acid binding"/>
    <property type="evidence" value="ECO:0007669"/>
    <property type="project" value="InterPro"/>
</dbReference>
<keyword evidence="2 5" id="KW-0819">tRNA processing</keyword>
<dbReference type="FunFam" id="3.40.1350.10:FF:000008">
    <property type="entry name" value="tRNA-splicing endonuclease subunit Sen34"/>
    <property type="match status" value="1"/>
</dbReference>
<dbReference type="InParanoid" id="A0A084Q7V5"/>
<evidence type="ECO:0000259" key="8">
    <source>
        <dbReference type="Pfam" id="PF01974"/>
    </source>
</evidence>
<feature type="active site" evidence="6">
    <location>
        <position position="220"/>
    </location>
</feature>
<gene>
    <name evidence="10" type="ORF">S40285_08948</name>
</gene>
<dbReference type="InterPro" id="IPR016690">
    <property type="entry name" value="TSEN34"/>
</dbReference>
<comment type="similarity">
    <text evidence="1 5">Belongs to the tRNA-intron endonuclease family.</text>
</comment>
<dbReference type="CDD" id="cd22363">
    <property type="entry name" value="tRNA-intron_lyase_C"/>
    <property type="match status" value="1"/>
</dbReference>
<dbReference type="GO" id="GO:0000379">
    <property type="term" value="P:tRNA-type intron splice site recognition and cleavage"/>
    <property type="evidence" value="ECO:0007669"/>
    <property type="project" value="UniProtKB-UniRule"/>
</dbReference>
<dbReference type="PIRSF" id="PIRSF017250">
    <property type="entry name" value="tRNA_splic_SEN34"/>
    <property type="match status" value="1"/>
</dbReference>
<keyword evidence="11" id="KW-1185">Reference proteome</keyword>
<dbReference type="InterPro" id="IPR011856">
    <property type="entry name" value="tRNA_endonuc-like_dom_sf"/>
</dbReference>
<dbReference type="GO" id="GO:0000213">
    <property type="term" value="F:tRNA-intron lyase activity"/>
    <property type="evidence" value="ECO:0007669"/>
    <property type="project" value="UniProtKB-UniRule"/>
</dbReference>
<dbReference type="InterPro" id="IPR036167">
    <property type="entry name" value="tRNA_intron_Endo_cat-like_sf"/>
</dbReference>
<feature type="domain" description="TSEN34 N-terminal" evidence="9">
    <location>
        <begin position="7"/>
        <end position="76"/>
    </location>
</feature>
<evidence type="ECO:0000256" key="2">
    <source>
        <dbReference type="ARBA" id="ARBA00022694"/>
    </source>
</evidence>
<protein>
    <recommendedName>
        <fullName evidence="5">tRNA-splicing endonuclease subunit Sen34</fullName>
        <ecNumber evidence="5">4.6.1.16</ecNumber>
    </recommendedName>
</protein>
<feature type="domain" description="tRNA intron endonuclease catalytic" evidence="8">
    <location>
        <begin position="200"/>
        <end position="266"/>
    </location>
</feature>
<evidence type="ECO:0000256" key="7">
    <source>
        <dbReference type="SAM" id="MobiDB-lite"/>
    </source>
</evidence>
<dbReference type="OMA" id="RTFSLEW"/>
<dbReference type="EMBL" id="KL661941">
    <property type="protein sequence ID" value="KFA60040.1"/>
    <property type="molecule type" value="Genomic_DNA"/>
</dbReference>
<evidence type="ECO:0000256" key="4">
    <source>
        <dbReference type="ARBA" id="ARBA00059865"/>
    </source>
</evidence>
<evidence type="ECO:0000256" key="3">
    <source>
        <dbReference type="ARBA" id="ARBA00023239"/>
    </source>
</evidence>
<dbReference type="PANTHER" id="PTHR13070:SF0">
    <property type="entry name" value="TRNA-SPLICING ENDONUCLEASE SUBUNIT SEN34"/>
    <property type="match status" value="1"/>
</dbReference>
<feature type="active site" evidence="6">
    <location>
        <position position="228"/>
    </location>
</feature>
<dbReference type="SUPFAM" id="SSF53032">
    <property type="entry name" value="tRNA-intron endonuclease catalytic domain-like"/>
    <property type="match status" value="1"/>
</dbReference>
<evidence type="ECO:0000256" key="6">
    <source>
        <dbReference type="PIRSR" id="PIRSR017250-50"/>
    </source>
</evidence>
<dbReference type="InterPro" id="IPR059049">
    <property type="entry name" value="TSEN34_N"/>
</dbReference>
<dbReference type="Pfam" id="PF01974">
    <property type="entry name" value="tRNA_int_endo"/>
    <property type="match status" value="1"/>
</dbReference>
<dbReference type="Proteomes" id="UP000028524">
    <property type="component" value="Unassembled WGS sequence"/>
</dbReference>
<accession>A0A084Q7V5</accession>
<name>A0A084Q7V5_STAC4</name>
<evidence type="ECO:0000256" key="1">
    <source>
        <dbReference type="ARBA" id="ARBA00008078"/>
    </source>
</evidence>
<dbReference type="PANTHER" id="PTHR13070">
    <property type="entry name" value="TRNA-SPLICING ENDONUCLEASE SUBUNIT SEN34-RELATED"/>
    <property type="match status" value="1"/>
</dbReference>
<feature type="region of interest" description="Disordered" evidence="7">
    <location>
        <begin position="121"/>
        <end position="167"/>
    </location>
</feature>
<evidence type="ECO:0000256" key="5">
    <source>
        <dbReference type="PIRNR" id="PIRNR017250"/>
    </source>
</evidence>
<dbReference type="Gene3D" id="3.40.1350.10">
    <property type="match status" value="1"/>
</dbReference>
<dbReference type="FunCoup" id="A0A084Q7V5">
    <property type="interactions" value="148"/>
</dbReference>
<reference evidence="10 11" key="1">
    <citation type="journal article" date="2014" name="BMC Genomics">
        <title>Comparative genome sequencing reveals chemotype-specific gene clusters in the toxigenic black mold Stachybotrys.</title>
        <authorList>
            <person name="Semeiks J."/>
            <person name="Borek D."/>
            <person name="Otwinowski Z."/>
            <person name="Grishin N.V."/>
        </authorList>
    </citation>
    <scope>NUCLEOTIDE SEQUENCE [LARGE SCALE GENOMIC DNA]</scope>
    <source>
        <strain evidence="10 11">IBT 40285</strain>
    </source>
</reference>
<proteinExistence type="inferred from homology"/>
<evidence type="ECO:0000259" key="9">
    <source>
        <dbReference type="Pfam" id="PF26577"/>
    </source>
</evidence>
<dbReference type="AlphaFoldDB" id="A0A084Q7V5"/>
<dbReference type="Pfam" id="PF26577">
    <property type="entry name" value="TSEN34_N"/>
    <property type="match status" value="1"/>
</dbReference>
<comment type="function">
    <text evidence="4">Constitutes one of the two catalytic subunit of the tRNA-splicing endonuclease complex, a complex responsible for identification and cleavage of the splice sites in pre-tRNA. It cleaves pre-tRNA at the 5'- and 3'-splice sites to release the intron. The products are an intron and two tRNA half-molecules bearing 2',3'-cyclic phosphate and 5'-OH termini. There are no conserved sequences at the splice sites, but the intron is invariably located at the same site in the gene, placing the splice sites an invariant distance from the constant structural features of the tRNA body. It probably carries the active site for 3'-splice site cleavage.</text>
</comment>
<sequence length="289" mass="31710">MDEPTPVRISKIAGRYLVFDSDGISLLRRQESISGTLAGTTPQQPTQNQYLGLPIELRPEEAEILVRKKVAYIVDDVAAHQAAFRSADSPERKQYIQSLRKQKQRAQAVLAESVAEKAAQYAQRSKKSRDSSQKQAKAQGESVANDTLFDDRTSSPRSTAPQAATLAITPTPGVDVMSLSPNAVSGPRDAPERSPLLQFFKSCGYYTTPGLRFGARYSVYPGDPLRFHAHHMANEYGWDEEIPILDVVGGGRLATAVKKSLLIGGQKQSETDSPDENTVKLYSIEWAAM</sequence>
<dbReference type="EC" id="4.6.1.16" evidence="5"/>
<keyword evidence="3 5" id="KW-0456">Lyase</keyword>
<feature type="active site" evidence="6">
    <location>
        <position position="259"/>
    </location>
</feature>
<dbReference type="OrthoDB" id="48041at2759"/>
<dbReference type="GO" id="GO:0000214">
    <property type="term" value="C:tRNA-intron endonuclease complex"/>
    <property type="evidence" value="ECO:0007669"/>
    <property type="project" value="UniProtKB-UniRule"/>
</dbReference>
<dbReference type="InterPro" id="IPR006677">
    <property type="entry name" value="tRNA_intron_Endonuc_cat-like"/>
</dbReference>
<organism evidence="10 11">
    <name type="scientific">Stachybotrys chlorohalonatus (strain IBT 40285)</name>
    <dbReference type="NCBI Taxonomy" id="1283841"/>
    <lineage>
        <taxon>Eukaryota</taxon>
        <taxon>Fungi</taxon>
        <taxon>Dikarya</taxon>
        <taxon>Ascomycota</taxon>
        <taxon>Pezizomycotina</taxon>
        <taxon>Sordariomycetes</taxon>
        <taxon>Hypocreomycetidae</taxon>
        <taxon>Hypocreales</taxon>
        <taxon>Stachybotryaceae</taxon>
        <taxon>Stachybotrys</taxon>
    </lineage>
</organism>